<dbReference type="Pfam" id="PF07793">
    <property type="entry name" value="DUF1631"/>
    <property type="match status" value="1"/>
</dbReference>
<protein>
    <submittedName>
        <fullName evidence="1">DUF1631 family protein</fullName>
    </submittedName>
</protein>
<proteinExistence type="predicted"/>
<accession>A0A831K4H5</accession>
<sequence>EIHISEESDSLELVKQDVLEEDLVVMRVIHYAENRHLFALKTLTSLLATIIPNNILKDAEIPVSPNVMSVTLHYVLREWTGDLQAKLSIYEVFGKHCLNDLEKLYPKLINLLEKAGLTPAQTPISQWQKRPKNSQITSRSRIMDEGSLFGIVELLRQLQEEQRKSLGLAEPGIVHFPPEWPVASPKVITNVIEAWQAEFSVNPPEDIAQARATQNFIKEQLLNRLEKTVADRKSRLQQVDRHIIDVVNMLFDYVLDDPIIPVRMKLLLVRLQMPVLRIAMEDKTFLTDRSHVVRVLLNNLSATAARWADVGDCAEKGIYGRIEEVVETILDNPESKLDLWIDVSQEFDAYIQNEERGARVAEERLSHIIKGKERLALARKRVDEQLAKLLPAAIPAPVYQIIDEVWRDVMTLILLREGKESSEWKYSVRVVERLLDSIVPRIEAVERQAQIAEIPKLLADLRAGFSSVSYDSTRTTMMLKQLQHCHVTALRGMQPATMKYDPKDRLSFVGNDIEDILEDENIRVVDALKQGQWIAWNTYEGTELRGKLSWRSEVTDLLLFVDLRGRQVAEMSSSELADLLRRGQAKLLTGIDSPMIERALAAIYRTLTRQLPTAVLPA</sequence>
<organism evidence="1">
    <name type="scientific">Thiolapillus brandeum</name>
    <dbReference type="NCBI Taxonomy" id="1076588"/>
    <lineage>
        <taxon>Bacteria</taxon>
        <taxon>Pseudomonadati</taxon>
        <taxon>Pseudomonadota</taxon>
        <taxon>Gammaproteobacteria</taxon>
        <taxon>Chromatiales</taxon>
        <taxon>Sedimenticolaceae</taxon>
        <taxon>Thiolapillus</taxon>
    </lineage>
</organism>
<name>A0A831K4H5_9GAMM</name>
<evidence type="ECO:0000313" key="1">
    <source>
        <dbReference type="EMBL" id="HDK38596.1"/>
    </source>
</evidence>
<dbReference type="AlphaFoldDB" id="A0A831K4H5"/>
<reference evidence="1" key="1">
    <citation type="journal article" date="2020" name="mSystems">
        <title>Genome- and Community-Level Interaction Insights into Carbon Utilization and Element Cycling Functions of Hydrothermarchaeota in Hydrothermal Sediment.</title>
        <authorList>
            <person name="Zhou Z."/>
            <person name="Liu Y."/>
            <person name="Xu W."/>
            <person name="Pan J."/>
            <person name="Luo Z.H."/>
            <person name="Li M."/>
        </authorList>
    </citation>
    <scope>NUCLEOTIDE SEQUENCE [LARGE SCALE GENOMIC DNA]</scope>
    <source>
        <strain evidence="1">HyVt-26</strain>
    </source>
</reference>
<feature type="non-terminal residue" evidence="1">
    <location>
        <position position="1"/>
    </location>
</feature>
<comment type="caution">
    <text evidence="1">The sequence shown here is derived from an EMBL/GenBank/DDBJ whole genome shotgun (WGS) entry which is preliminary data.</text>
</comment>
<dbReference type="InterPro" id="IPR012434">
    <property type="entry name" value="DUF1631"/>
</dbReference>
<dbReference type="EMBL" id="DRCV01000279">
    <property type="protein sequence ID" value="HDK38596.1"/>
    <property type="molecule type" value="Genomic_DNA"/>
</dbReference>
<gene>
    <name evidence="1" type="ORF">ENG92_06235</name>
</gene>
<dbReference type="Proteomes" id="UP000885822">
    <property type="component" value="Unassembled WGS sequence"/>
</dbReference>